<evidence type="ECO:0000256" key="4">
    <source>
        <dbReference type="ARBA" id="ARBA00022989"/>
    </source>
</evidence>
<keyword evidence="2" id="KW-1003">Cell membrane</keyword>
<dbReference type="PANTHER" id="PTHR30086">
    <property type="entry name" value="ARGININE EXPORTER PROTEIN ARGO"/>
    <property type="match status" value="1"/>
</dbReference>
<name>A0A3B0TYJ8_9ZZZZ</name>
<evidence type="ECO:0000256" key="1">
    <source>
        <dbReference type="ARBA" id="ARBA00004651"/>
    </source>
</evidence>
<protein>
    <recommendedName>
        <fullName evidence="8">Homoserine/homoserine lactone efflux protein</fullName>
    </recommendedName>
</protein>
<accession>A0A3B0TYJ8</accession>
<dbReference type="Pfam" id="PF01810">
    <property type="entry name" value="LysE"/>
    <property type="match status" value="1"/>
</dbReference>
<dbReference type="PANTHER" id="PTHR30086:SF20">
    <property type="entry name" value="ARGININE EXPORTER PROTEIN ARGO-RELATED"/>
    <property type="match status" value="1"/>
</dbReference>
<dbReference type="InterPro" id="IPR001123">
    <property type="entry name" value="LeuE-type"/>
</dbReference>
<gene>
    <name evidence="7" type="ORF">MNBD_ALPHA11-494</name>
</gene>
<keyword evidence="5 6" id="KW-0472">Membrane</keyword>
<feature type="transmembrane region" description="Helical" evidence="6">
    <location>
        <begin position="49"/>
        <end position="68"/>
    </location>
</feature>
<dbReference type="GO" id="GO:0015171">
    <property type="term" value="F:amino acid transmembrane transporter activity"/>
    <property type="evidence" value="ECO:0007669"/>
    <property type="project" value="TreeGrafter"/>
</dbReference>
<feature type="transmembrane region" description="Helical" evidence="6">
    <location>
        <begin position="147"/>
        <end position="167"/>
    </location>
</feature>
<sequence>MPFEVWTIYVVTVLAFMSTPGPSQLLILSNSAAHGFRRSLSTICGDLSANFFQMLAAGLGLAVILSTFANALTVIKWLGAIYLLWLGIRMIRNATSAKAKYYDAQKSSSLKSLWLQGFLTSAANPKAIVFFATLFPQFINPNLEFTTQFFILSATYIVIDGIFLSVYGMSS</sequence>
<feature type="non-terminal residue" evidence="7">
    <location>
        <position position="171"/>
    </location>
</feature>
<comment type="subcellular location">
    <subcellularLocation>
        <location evidence="1">Cell membrane</location>
        <topology evidence="1">Multi-pass membrane protein</topology>
    </subcellularLocation>
</comment>
<keyword evidence="3 6" id="KW-0812">Transmembrane</keyword>
<evidence type="ECO:0000256" key="3">
    <source>
        <dbReference type="ARBA" id="ARBA00022692"/>
    </source>
</evidence>
<evidence type="ECO:0000256" key="5">
    <source>
        <dbReference type="ARBA" id="ARBA00023136"/>
    </source>
</evidence>
<feature type="transmembrane region" description="Helical" evidence="6">
    <location>
        <begin position="6"/>
        <end position="28"/>
    </location>
</feature>
<keyword evidence="4 6" id="KW-1133">Transmembrane helix</keyword>
<dbReference type="PIRSF" id="PIRSF006324">
    <property type="entry name" value="LeuE"/>
    <property type="match status" value="1"/>
</dbReference>
<organism evidence="7">
    <name type="scientific">hydrothermal vent metagenome</name>
    <dbReference type="NCBI Taxonomy" id="652676"/>
    <lineage>
        <taxon>unclassified sequences</taxon>
        <taxon>metagenomes</taxon>
        <taxon>ecological metagenomes</taxon>
    </lineage>
</organism>
<evidence type="ECO:0000256" key="2">
    <source>
        <dbReference type="ARBA" id="ARBA00022475"/>
    </source>
</evidence>
<reference evidence="7" key="1">
    <citation type="submission" date="2018-06" db="EMBL/GenBank/DDBJ databases">
        <authorList>
            <person name="Zhirakovskaya E."/>
        </authorList>
    </citation>
    <scope>NUCLEOTIDE SEQUENCE</scope>
</reference>
<feature type="transmembrane region" description="Helical" evidence="6">
    <location>
        <begin position="113"/>
        <end position="135"/>
    </location>
</feature>
<feature type="transmembrane region" description="Helical" evidence="6">
    <location>
        <begin position="74"/>
        <end position="92"/>
    </location>
</feature>
<dbReference type="EMBL" id="UOEQ01000219">
    <property type="protein sequence ID" value="VAW19442.1"/>
    <property type="molecule type" value="Genomic_DNA"/>
</dbReference>
<evidence type="ECO:0000313" key="7">
    <source>
        <dbReference type="EMBL" id="VAW19442.1"/>
    </source>
</evidence>
<evidence type="ECO:0008006" key="8">
    <source>
        <dbReference type="Google" id="ProtNLM"/>
    </source>
</evidence>
<proteinExistence type="predicted"/>
<evidence type="ECO:0000256" key="6">
    <source>
        <dbReference type="SAM" id="Phobius"/>
    </source>
</evidence>
<dbReference type="AlphaFoldDB" id="A0A3B0TYJ8"/>
<dbReference type="GO" id="GO:0005886">
    <property type="term" value="C:plasma membrane"/>
    <property type="evidence" value="ECO:0007669"/>
    <property type="project" value="UniProtKB-SubCell"/>
</dbReference>